<keyword evidence="1" id="KW-0732">Signal</keyword>
<proteinExistence type="predicted"/>
<dbReference type="OrthoDB" id="9926885at2"/>
<feature type="signal peptide" evidence="1">
    <location>
        <begin position="1"/>
        <end position="20"/>
    </location>
</feature>
<evidence type="ECO:0000313" key="3">
    <source>
        <dbReference type="Proteomes" id="UP000199297"/>
    </source>
</evidence>
<keyword evidence="3" id="KW-1185">Reference proteome</keyword>
<dbReference type="Proteomes" id="UP000199297">
    <property type="component" value="Unassembled WGS sequence"/>
</dbReference>
<evidence type="ECO:0000256" key="1">
    <source>
        <dbReference type="SAM" id="SignalP"/>
    </source>
</evidence>
<reference evidence="3" key="1">
    <citation type="submission" date="2016-10" db="EMBL/GenBank/DDBJ databases">
        <authorList>
            <person name="Varghese N."/>
            <person name="Submissions S."/>
        </authorList>
    </citation>
    <scope>NUCLEOTIDE SEQUENCE [LARGE SCALE GENOMIC DNA]</scope>
    <source>
        <strain evidence="3">CGMCC 1.9127</strain>
    </source>
</reference>
<sequence length="272" mass="28580">MNTYLKILTTILTLITYSTSATLITTTTKIEGIFTLGTVISLTGEEVTVENVTASGAAVGLGTSDLMFASGICDPAFPPPSGCGNATEVVLGGDPNKISFNGLGLRSGAIPNGSFLIGEVTFENNDIAWQSFSISSLFLEVSAIECDLLGQNCDESTRHSGSTEVEFAFTANIPGDLDASADSICLTTELGSGVQLCAWVPEFNEASFDIYGRFGSLIVEDVIPKSVGGFVTIGTNSQQNIKYSRVPEPTSIVIFIFGLLGLLLSQAKSWVS</sequence>
<evidence type="ECO:0000313" key="2">
    <source>
        <dbReference type="EMBL" id="SEK33651.1"/>
    </source>
</evidence>
<feature type="chain" id="PRO_5011628367" evidence="1">
    <location>
        <begin position="21"/>
        <end position="272"/>
    </location>
</feature>
<gene>
    <name evidence="2" type="ORF">SAMN05216262_101103</name>
</gene>
<dbReference type="RefSeq" id="WP_085283067.1">
    <property type="nucleotide sequence ID" value="NZ_FOBI01000001.1"/>
</dbReference>
<accession>A0A1H7G693</accession>
<dbReference type="AlphaFoldDB" id="A0A1H7G693"/>
<organism evidence="2 3">
    <name type="scientific">Colwellia chukchiensis</name>
    <dbReference type="NCBI Taxonomy" id="641665"/>
    <lineage>
        <taxon>Bacteria</taxon>
        <taxon>Pseudomonadati</taxon>
        <taxon>Pseudomonadota</taxon>
        <taxon>Gammaproteobacteria</taxon>
        <taxon>Alteromonadales</taxon>
        <taxon>Colwelliaceae</taxon>
        <taxon>Colwellia</taxon>
    </lineage>
</organism>
<dbReference type="EMBL" id="FOBI01000001">
    <property type="protein sequence ID" value="SEK33651.1"/>
    <property type="molecule type" value="Genomic_DNA"/>
</dbReference>
<name>A0A1H7G693_9GAMM</name>
<protein>
    <submittedName>
        <fullName evidence="2">PEP-CTERM protein-sorting domain-containing protein</fullName>
    </submittedName>
</protein>